<keyword evidence="1" id="KW-0812">Transmembrane</keyword>
<protein>
    <submittedName>
        <fullName evidence="2">Uncharacterized protein</fullName>
    </submittedName>
</protein>
<dbReference type="EMBL" id="JBHLTR010000003">
    <property type="protein sequence ID" value="MFC0557709.1"/>
    <property type="molecule type" value="Genomic_DNA"/>
</dbReference>
<accession>A0ABV6NAQ3</accession>
<comment type="caution">
    <text evidence="2">The sequence shown here is derived from an EMBL/GenBank/DDBJ whole genome shotgun (WGS) entry which is preliminary data.</text>
</comment>
<reference evidence="2 3" key="1">
    <citation type="submission" date="2024-09" db="EMBL/GenBank/DDBJ databases">
        <authorList>
            <person name="Sun Q."/>
            <person name="Mori K."/>
        </authorList>
    </citation>
    <scope>NUCLEOTIDE SEQUENCE [LARGE SCALE GENOMIC DNA]</scope>
    <source>
        <strain evidence="2 3">NCAIM B.02301</strain>
    </source>
</reference>
<feature type="transmembrane region" description="Helical" evidence="1">
    <location>
        <begin position="7"/>
        <end position="27"/>
    </location>
</feature>
<evidence type="ECO:0000313" key="3">
    <source>
        <dbReference type="Proteomes" id="UP001589833"/>
    </source>
</evidence>
<dbReference type="Proteomes" id="UP001589833">
    <property type="component" value="Unassembled WGS sequence"/>
</dbReference>
<gene>
    <name evidence="2" type="ORF">ACFFH4_01410</name>
</gene>
<evidence type="ECO:0000256" key="1">
    <source>
        <dbReference type="SAM" id="Phobius"/>
    </source>
</evidence>
<proteinExistence type="predicted"/>
<feature type="transmembrane region" description="Helical" evidence="1">
    <location>
        <begin position="33"/>
        <end position="50"/>
    </location>
</feature>
<sequence length="57" mass="6384">MQSKQVVIGILIFALVTIISYSFLYGILHLGEGISVIFGLILGGTVEFIYRRKSRDH</sequence>
<evidence type="ECO:0000313" key="2">
    <source>
        <dbReference type="EMBL" id="MFC0557709.1"/>
    </source>
</evidence>
<name>A0ABV6NAQ3_9BACI</name>
<keyword evidence="3" id="KW-1185">Reference proteome</keyword>
<keyword evidence="1" id="KW-0472">Membrane</keyword>
<dbReference type="RefSeq" id="WP_273843028.1">
    <property type="nucleotide sequence ID" value="NZ_JAQQWT010000006.1"/>
</dbReference>
<organism evidence="2 3">
    <name type="scientific">Halalkalibacter alkalisediminis</name>
    <dbReference type="NCBI Taxonomy" id="935616"/>
    <lineage>
        <taxon>Bacteria</taxon>
        <taxon>Bacillati</taxon>
        <taxon>Bacillota</taxon>
        <taxon>Bacilli</taxon>
        <taxon>Bacillales</taxon>
        <taxon>Bacillaceae</taxon>
        <taxon>Halalkalibacter</taxon>
    </lineage>
</organism>
<keyword evidence="1" id="KW-1133">Transmembrane helix</keyword>